<evidence type="ECO:0000313" key="1">
    <source>
        <dbReference type="EMBL" id="EHL99524.1"/>
    </source>
</evidence>
<dbReference type="STRING" id="797515.HMPREF9103_00925"/>
<proteinExistence type="predicted"/>
<comment type="caution">
    <text evidence="1">The sequence shown here is derived from an EMBL/GenBank/DDBJ whole genome shotgun (WGS) entry which is preliminary data.</text>
</comment>
<reference evidence="1 2" key="1">
    <citation type="submission" date="2011-09" db="EMBL/GenBank/DDBJ databases">
        <authorList>
            <person name="Weinstock G."/>
            <person name="Sodergren E."/>
            <person name="Clifton S."/>
            <person name="Fulton L."/>
            <person name="Fulton B."/>
            <person name="Courtney L."/>
            <person name="Fronick C."/>
            <person name="Harrison M."/>
            <person name="Strong C."/>
            <person name="Farmer C."/>
            <person name="Delahaunty K."/>
            <person name="Markovic C."/>
            <person name="Hall O."/>
            <person name="Minx P."/>
            <person name="Tomlinson C."/>
            <person name="Mitreva M."/>
            <person name="Hou S."/>
            <person name="Chen J."/>
            <person name="Wollam A."/>
            <person name="Pepin K.H."/>
            <person name="Johnson M."/>
            <person name="Bhonagiri V."/>
            <person name="Zhang X."/>
            <person name="Suruliraj S."/>
            <person name="Warren W."/>
            <person name="Chinwalla A."/>
            <person name="Mardis E.R."/>
            <person name="Wilson R.K."/>
        </authorList>
    </citation>
    <scope>NUCLEOTIDE SEQUENCE [LARGE SCALE GENOMIC DNA]</scope>
    <source>
        <strain evidence="1 2">F0439</strain>
    </source>
</reference>
<dbReference type="Proteomes" id="UP000004625">
    <property type="component" value="Unassembled WGS sequence"/>
</dbReference>
<evidence type="ECO:0000313" key="2">
    <source>
        <dbReference type="Proteomes" id="UP000004625"/>
    </source>
</evidence>
<name>G9ZMH6_9LACO</name>
<organism evidence="1 2">
    <name type="scientific">Lentilactobacillus parafarraginis F0439</name>
    <dbReference type="NCBI Taxonomy" id="797515"/>
    <lineage>
        <taxon>Bacteria</taxon>
        <taxon>Bacillati</taxon>
        <taxon>Bacillota</taxon>
        <taxon>Bacilli</taxon>
        <taxon>Lactobacillales</taxon>
        <taxon>Lactobacillaceae</taxon>
        <taxon>Lentilactobacillus</taxon>
    </lineage>
</organism>
<sequence>MKWLSSTKKLPIKLISSQLMLISESTIEDPNFLRVKRLSNQKNRRIQDDNP</sequence>
<dbReference type="EMBL" id="AGEY01000042">
    <property type="protein sequence ID" value="EHL99524.1"/>
    <property type="molecule type" value="Genomic_DNA"/>
</dbReference>
<dbReference type="AlphaFoldDB" id="G9ZMH6"/>
<keyword evidence="2" id="KW-1185">Reference proteome</keyword>
<gene>
    <name evidence="1" type="ORF">HMPREF9103_00925</name>
</gene>
<accession>G9ZMH6</accession>
<dbReference type="HOGENOM" id="CLU_3100207_0_0_9"/>
<protein>
    <submittedName>
        <fullName evidence="1">Uncharacterized protein</fullName>
    </submittedName>
</protein>